<keyword evidence="2" id="KW-1185">Reference proteome</keyword>
<sequence length="357" mass="40761">MAETEISWTHRRVGDRIIPGYTMNPWIGCEKVGPGCANCYAEAFNDQRLKRDLWGPHAVRQTVSDATWANPLRWNRLAEKDGIHRFVFCASWADVWDKKAPPGARERLFELIRATPWLIWLLLSKRIGNAPGMLPPFWDEIKDRCVIMATMVNQDEVNRDMHKLLAVDAGAWGISMEPMLGPIVLPREFLDLGRRAWAIVGGESIGRERPLHPDWVRGVRDQCAVGGANGPVPFHFKQWGRWWPAAPVYPDEDTAWKRLYVAQKHGLNADPDEWVVDASDAVELTLKRERLCAMDRDGGFSWHPIHSGEVQPPPAVGSWWFEDHGTRDARRRELDGRVHDEHPCVPCMVRERVPEAA</sequence>
<dbReference type="Proteomes" id="UP001596166">
    <property type="component" value="Unassembled WGS sequence"/>
</dbReference>
<evidence type="ECO:0000313" key="1">
    <source>
        <dbReference type="EMBL" id="MFC5358107.1"/>
    </source>
</evidence>
<reference evidence="2" key="1">
    <citation type="journal article" date="2019" name="Int. J. Syst. Evol. Microbiol.">
        <title>The Global Catalogue of Microorganisms (GCM) 10K type strain sequencing project: providing services to taxonomists for standard genome sequencing and annotation.</title>
        <authorList>
            <consortium name="The Broad Institute Genomics Platform"/>
            <consortium name="The Broad Institute Genome Sequencing Center for Infectious Disease"/>
            <person name="Wu L."/>
            <person name="Ma J."/>
        </authorList>
    </citation>
    <scope>NUCLEOTIDE SEQUENCE [LARGE SCALE GENOMIC DNA]</scope>
    <source>
        <strain evidence="2">CCUG 58760</strain>
    </source>
</reference>
<accession>A0ABW0GAJ6</accession>
<name>A0ABW0GAJ6_9PROT</name>
<dbReference type="RefSeq" id="WP_376997799.1">
    <property type="nucleotide sequence ID" value="NZ_JBHSLC010000081.1"/>
</dbReference>
<dbReference type="EMBL" id="JBHSLC010000081">
    <property type="protein sequence ID" value="MFC5358107.1"/>
    <property type="molecule type" value="Genomic_DNA"/>
</dbReference>
<gene>
    <name evidence="1" type="ORF">ACFPMG_24270</name>
</gene>
<organism evidence="1 2">
    <name type="scientific">Azospirillum himalayense</name>
    <dbReference type="NCBI Taxonomy" id="654847"/>
    <lineage>
        <taxon>Bacteria</taxon>
        <taxon>Pseudomonadati</taxon>
        <taxon>Pseudomonadota</taxon>
        <taxon>Alphaproteobacteria</taxon>
        <taxon>Rhodospirillales</taxon>
        <taxon>Azospirillaceae</taxon>
        <taxon>Azospirillum</taxon>
    </lineage>
</organism>
<evidence type="ECO:0000313" key="2">
    <source>
        <dbReference type="Proteomes" id="UP001596166"/>
    </source>
</evidence>
<dbReference type="Pfam" id="PF07505">
    <property type="entry name" value="DUF5131"/>
    <property type="match status" value="1"/>
</dbReference>
<protein>
    <submittedName>
        <fullName evidence="1">DUF5131 family protein</fullName>
    </submittedName>
</protein>
<comment type="caution">
    <text evidence="1">The sequence shown here is derived from an EMBL/GenBank/DDBJ whole genome shotgun (WGS) entry which is preliminary data.</text>
</comment>
<dbReference type="InterPro" id="IPR011101">
    <property type="entry name" value="DUF5131"/>
</dbReference>
<proteinExistence type="predicted"/>